<feature type="transmembrane region" description="Helical" evidence="2">
    <location>
        <begin position="118"/>
        <end position="139"/>
    </location>
</feature>
<proteinExistence type="predicted"/>
<feature type="region of interest" description="Disordered" evidence="1">
    <location>
        <begin position="1"/>
        <end position="24"/>
    </location>
</feature>
<sequence>MSSQPPYQTPPQGYGPNQPQGGWEQRQYLGFQTPTYGMPGSFQSPGSGVPLFASLTMGAGVLSLTGSVGPWATAKAFGVEATASGMDTRAGVFTLLFSIAIVVLAGLSGFLPAMKRLFWSMAPAGILGLINLIMVFSAMANIGKGAGQCSGLVQASMGWGLILLLISSIAVIALATIHVIQMLNANRRASARPGFGGPGGLYQYQGRQQGY</sequence>
<organism evidence="3 4">
    <name type="scientific">Arachnia propionica</name>
    <dbReference type="NCBI Taxonomy" id="1750"/>
    <lineage>
        <taxon>Bacteria</taxon>
        <taxon>Bacillati</taxon>
        <taxon>Actinomycetota</taxon>
        <taxon>Actinomycetes</taxon>
        <taxon>Propionibacteriales</taxon>
        <taxon>Propionibacteriaceae</taxon>
        <taxon>Arachnia</taxon>
    </lineage>
</organism>
<keyword evidence="2" id="KW-0472">Membrane</keyword>
<feature type="transmembrane region" description="Helical" evidence="2">
    <location>
        <begin position="92"/>
        <end position="111"/>
    </location>
</feature>
<feature type="compositionally biased region" description="Low complexity" evidence="1">
    <location>
        <begin position="1"/>
        <end position="22"/>
    </location>
</feature>
<reference evidence="3 4" key="1">
    <citation type="submission" date="2018-12" db="EMBL/GenBank/DDBJ databases">
        <authorList>
            <consortium name="Pathogen Informatics"/>
        </authorList>
    </citation>
    <scope>NUCLEOTIDE SEQUENCE [LARGE SCALE GENOMIC DNA]</scope>
    <source>
        <strain evidence="3 4">NCTC12967</strain>
    </source>
</reference>
<keyword evidence="4" id="KW-1185">Reference proteome</keyword>
<evidence type="ECO:0000256" key="1">
    <source>
        <dbReference type="SAM" id="MobiDB-lite"/>
    </source>
</evidence>
<evidence type="ECO:0000313" key="4">
    <source>
        <dbReference type="Proteomes" id="UP000273044"/>
    </source>
</evidence>
<accession>A0A3S4Y7K0</accession>
<evidence type="ECO:0000256" key="2">
    <source>
        <dbReference type="SAM" id="Phobius"/>
    </source>
</evidence>
<dbReference type="EMBL" id="LR134406">
    <property type="protein sequence ID" value="VEH70442.1"/>
    <property type="molecule type" value="Genomic_DNA"/>
</dbReference>
<evidence type="ECO:0000313" key="3">
    <source>
        <dbReference type="EMBL" id="VEH70442.1"/>
    </source>
</evidence>
<feature type="transmembrane region" description="Helical" evidence="2">
    <location>
        <begin position="159"/>
        <end position="180"/>
    </location>
</feature>
<feature type="transmembrane region" description="Helical" evidence="2">
    <location>
        <begin position="51"/>
        <end position="72"/>
    </location>
</feature>
<name>A0A3S4Y7K0_9ACTN</name>
<keyword evidence="2" id="KW-1133">Transmembrane helix</keyword>
<dbReference type="AlphaFoldDB" id="A0A3S4Y7K0"/>
<dbReference type="Proteomes" id="UP000273044">
    <property type="component" value="Chromosome"/>
</dbReference>
<keyword evidence="2" id="KW-0812">Transmembrane</keyword>
<gene>
    <name evidence="3" type="ORF">NCTC12967_01737</name>
</gene>
<protein>
    <submittedName>
        <fullName evidence="3">Uncharacterized protein</fullName>
    </submittedName>
</protein>